<dbReference type="RefSeq" id="WP_344667625.1">
    <property type="nucleotide sequence ID" value="NZ_BAAAQN010000027.1"/>
</dbReference>
<gene>
    <name evidence="1" type="ORF">GCM10009839_45180</name>
</gene>
<keyword evidence="2" id="KW-1185">Reference proteome</keyword>
<evidence type="ECO:0008006" key="3">
    <source>
        <dbReference type="Google" id="ProtNLM"/>
    </source>
</evidence>
<dbReference type="EMBL" id="BAAAQN010000027">
    <property type="protein sequence ID" value="GAA2038564.1"/>
    <property type="molecule type" value="Genomic_DNA"/>
</dbReference>
<comment type="caution">
    <text evidence="1">The sequence shown here is derived from an EMBL/GenBank/DDBJ whole genome shotgun (WGS) entry which is preliminary data.</text>
</comment>
<name>A0ABN2UJR6_9ACTN</name>
<reference evidence="1 2" key="1">
    <citation type="journal article" date="2019" name="Int. J. Syst. Evol. Microbiol.">
        <title>The Global Catalogue of Microorganisms (GCM) 10K type strain sequencing project: providing services to taxonomists for standard genome sequencing and annotation.</title>
        <authorList>
            <consortium name="The Broad Institute Genomics Platform"/>
            <consortium name="The Broad Institute Genome Sequencing Center for Infectious Disease"/>
            <person name="Wu L."/>
            <person name="Ma J."/>
        </authorList>
    </citation>
    <scope>NUCLEOTIDE SEQUENCE [LARGE SCALE GENOMIC DNA]</scope>
    <source>
        <strain evidence="1 2">JCM 16014</strain>
    </source>
</reference>
<organism evidence="1 2">
    <name type="scientific">Catenulispora yoronensis</name>
    <dbReference type="NCBI Taxonomy" id="450799"/>
    <lineage>
        <taxon>Bacteria</taxon>
        <taxon>Bacillati</taxon>
        <taxon>Actinomycetota</taxon>
        <taxon>Actinomycetes</taxon>
        <taxon>Catenulisporales</taxon>
        <taxon>Catenulisporaceae</taxon>
        <taxon>Catenulispora</taxon>
    </lineage>
</organism>
<proteinExistence type="predicted"/>
<dbReference type="Proteomes" id="UP001500751">
    <property type="component" value="Unassembled WGS sequence"/>
</dbReference>
<sequence>MRRPIIDTLPQFIAKHAQPVLESSGFEIVDGLFCLTSPRGDSSLIGIRPYPLDASVVFTASLAVCPAPYWQWVMRRADDIGHPDMSGGLVRYPIAAPRAVAHRPDDIAPMNQRWSYNDDSSADKCGQVLAQVLIEEVVPKATRLLNRQELLAEVRDPDADYIPGMSGKARLEAILLVDDTAPDDIEALLTDVEEYSPEDNFIEWVRLWAGRRR</sequence>
<evidence type="ECO:0000313" key="1">
    <source>
        <dbReference type="EMBL" id="GAA2038564.1"/>
    </source>
</evidence>
<protein>
    <recommendedName>
        <fullName evidence="3">DUF4304 domain-containing protein</fullName>
    </recommendedName>
</protein>
<accession>A0ABN2UJR6</accession>
<evidence type="ECO:0000313" key="2">
    <source>
        <dbReference type="Proteomes" id="UP001500751"/>
    </source>
</evidence>